<dbReference type="GO" id="GO:0015293">
    <property type="term" value="F:symporter activity"/>
    <property type="evidence" value="ECO:0007669"/>
    <property type="project" value="UniProtKB-KW"/>
</dbReference>
<keyword evidence="4" id="KW-0769">Symport</keyword>
<dbReference type="InterPro" id="IPR001046">
    <property type="entry name" value="NRAMP_fam"/>
</dbReference>
<evidence type="ECO:0000256" key="6">
    <source>
        <dbReference type="ARBA" id="ARBA00023136"/>
    </source>
</evidence>
<keyword evidence="9" id="KW-1185">Reference proteome</keyword>
<dbReference type="GO" id="GO:0005886">
    <property type="term" value="C:plasma membrane"/>
    <property type="evidence" value="ECO:0007669"/>
    <property type="project" value="TreeGrafter"/>
</dbReference>
<keyword evidence="5 7" id="KW-1133">Transmembrane helix</keyword>
<dbReference type="KEGG" id="rul:UC8_07030"/>
<dbReference type="PANTHER" id="PTHR11706:SF33">
    <property type="entry name" value="NATURAL RESISTANCE-ASSOCIATED MACROPHAGE PROTEIN 2"/>
    <property type="match status" value="1"/>
</dbReference>
<dbReference type="PROSITE" id="PS51257">
    <property type="entry name" value="PROKAR_LIPOPROTEIN"/>
    <property type="match status" value="1"/>
</dbReference>
<evidence type="ECO:0000256" key="4">
    <source>
        <dbReference type="ARBA" id="ARBA00022847"/>
    </source>
</evidence>
<evidence type="ECO:0000313" key="9">
    <source>
        <dbReference type="Proteomes" id="UP000325286"/>
    </source>
</evidence>
<keyword evidence="3 7" id="KW-0812">Transmembrane</keyword>
<dbReference type="RefSeq" id="WP_162276065.1">
    <property type="nucleotide sequence ID" value="NZ_CP042914.1"/>
</dbReference>
<dbReference type="PANTHER" id="PTHR11706">
    <property type="entry name" value="SOLUTE CARRIER PROTEIN FAMILY 11 MEMBER"/>
    <property type="match status" value="1"/>
</dbReference>
<feature type="transmembrane region" description="Helical" evidence="7">
    <location>
        <begin position="339"/>
        <end position="361"/>
    </location>
</feature>
<feature type="transmembrane region" description="Helical" evidence="7">
    <location>
        <begin position="185"/>
        <end position="206"/>
    </location>
</feature>
<reference evidence="8 9" key="1">
    <citation type="submission" date="2019-08" db="EMBL/GenBank/DDBJ databases">
        <title>Deep-cultivation of Planctomycetes and their phenomic and genomic characterization uncovers novel biology.</title>
        <authorList>
            <person name="Wiegand S."/>
            <person name="Jogler M."/>
            <person name="Boedeker C."/>
            <person name="Pinto D."/>
            <person name="Vollmers J."/>
            <person name="Rivas-Marin E."/>
            <person name="Kohn T."/>
            <person name="Peeters S.H."/>
            <person name="Heuer A."/>
            <person name="Rast P."/>
            <person name="Oberbeckmann S."/>
            <person name="Bunk B."/>
            <person name="Jeske O."/>
            <person name="Meyerdierks A."/>
            <person name="Storesund J.E."/>
            <person name="Kallscheuer N."/>
            <person name="Luecker S."/>
            <person name="Lage O.M."/>
            <person name="Pohl T."/>
            <person name="Merkel B.J."/>
            <person name="Hornburger P."/>
            <person name="Mueller R.-W."/>
            <person name="Bruemmer F."/>
            <person name="Labrenz M."/>
            <person name="Spormann A.M."/>
            <person name="Op den Camp H."/>
            <person name="Overmann J."/>
            <person name="Amann R."/>
            <person name="Jetten M.S.M."/>
            <person name="Mascher T."/>
            <person name="Medema M.H."/>
            <person name="Devos D.P."/>
            <person name="Kaster A.-K."/>
            <person name="Ovreas L."/>
            <person name="Rohde M."/>
            <person name="Galperin M.Y."/>
            <person name="Jogler C."/>
        </authorList>
    </citation>
    <scope>NUCLEOTIDE SEQUENCE [LARGE SCALE GENOMIC DNA]</scope>
    <source>
        <strain evidence="8 9">UC8</strain>
    </source>
</reference>
<evidence type="ECO:0000313" key="8">
    <source>
        <dbReference type="EMBL" id="QEG38745.1"/>
    </source>
</evidence>
<dbReference type="Pfam" id="PF01566">
    <property type="entry name" value="Nramp"/>
    <property type="match status" value="1"/>
</dbReference>
<evidence type="ECO:0000256" key="7">
    <source>
        <dbReference type="SAM" id="Phobius"/>
    </source>
</evidence>
<gene>
    <name evidence="8" type="primary">mntH_1</name>
    <name evidence="8" type="ORF">UC8_07030</name>
</gene>
<evidence type="ECO:0000256" key="5">
    <source>
        <dbReference type="ARBA" id="ARBA00022989"/>
    </source>
</evidence>
<evidence type="ECO:0000256" key="3">
    <source>
        <dbReference type="ARBA" id="ARBA00022692"/>
    </source>
</evidence>
<sequence length="400" mass="41429">MKSKRLGPGLLIAAAFIGPGTVTTACIAGGEFGLSLLWVIVIVTLATILLQEMAARLGVLTGQGLGENLRRQFSSPAVRWAIAALIAIAIGFGNAAYQTGNLIGAALGLEAMLPIGLTTWVLCIAAIASLLLASGSYRMIENGLIGLVALLGLTFLLAAVVSLWHRPIAWSDTLPNIPSGSLVTILALLGTTIVPYNLFLHASAAGHRWSKHRPRGEGIRLARRDTIISLSIGGMITAAILVTAATMQGSPPEKVADMAASLQGALGSSLAYGLFFAGLAAAGLTSAVTAPLAAAYAISGAMGWSTDEKQWSFRAIWITIMAFGTLLAVTLGHQPLQTLLVAQAANALVLPVIVAFLLMACNAKLLGQYRNATWLNVCGGVVLLVVTGLSLWKLYEAAAG</sequence>
<protein>
    <submittedName>
        <fullName evidence="8">Divalent metal cation transporter MntH</fullName>
    </submittedName>
</protein>
<dbReference type="GO" id="GO:0015086">
    <property type="term" value="F:cadmium ion transmembrane transporter activity"/>
    <property type="evidence" value="ECO:0007669"/>
    <property type="project" value="TreeGrafter"/>
</dbReference>
<feature type="transmembrane region" description="Helical" evidence="7">
    <location>
        <begin position="144"/>
        <end position="165"/>
    </location>
</feature>
<feature type="transmembrane region" description="Helical" evidence="7">
    <location>
        <begin position="311"/>
        <end position="333"/>
    </location>
</feature>
<dbReference type="Proteomes" id="UP000325286">
    <property type="component" value="Chromosome"/>
</dbReference>
<dbReference type="GO" id="GO:0034755">
    <property type="term" value="P:iron ion transmembrane transport"/>
    <property type="evidence" value="ECO:0007669"/>
    <property type="project" value="TreeGrafter"/>
</dbReference>
<dbReference type="AlphaFoldDB" id="A0A5B9QMN6"/>
<evidence type="ECO:0000256" key="2">
    <source>
        <dbReference type="ARBA" id="ARBA00022448"/>
    </source>
</evidence>
<feature type="transmembrane region" description="Helical" evidence="7">
    <location>
        <begin position="111"/>
        <end position="132"/>
    </location>
</feature>
<feature type="transmembrane region" description="Helical" evidence="7">
    <location>
        <begin position="270"/>
        <end position="299"/>
    </location>
</feature>
<proteinExistence type="predicted"/>
<name>A0A5B9QMN6_9BACT</name>
<accession>A0A5B9QMN6</accession>
<comment type="subcellular location">
    <subcellularLocation>
        <location evidence="1">Membrane</location>
        <topology evidence="1">Multi-pass membrane protein</topology>
    </subcellularLocation>
</comment>
<feature type="transmembrane region" description="Helical" evidence="7">
    <location>
        <begin position="373"/>
        <end position="395"/>
    </location>
</feature>
<feature type="transmembrane region" description="Helical" evidence="7">
    <location>
        <begin position="80"/>
        <end position="99"/>
    </location>
</feature>
<keyword evidence="2" id="KW-0813">Transport</keyword>
<evidence type="ECO:0000256" key="1">
    <source>
        <dbReference type="ARBA" id="ARBA00004141"/>
    </source>
</evidence>
<dbReference type="PRINTS" id="PR00447">
    <property type="entry name" value="NATRESASSCMP"/>
</dbReference>
<organism evidence="8 9">
    <name type="scientific">Roseimaritima ulvae</name>
    <dbReference type="NCBI Taxonomy" id="980254"/>
    <lineage>
        <taxon>Bacteria</taxon>
        <taxon>Pseudomonadati</taxon>
        <taxon>Planctomycetota</taxon>
        <taxon>Planctomycetia</taxon>
        <taxon>Pirellulales</taxon>
        <taxon>Pirellulaceae</taxon>
        <taxon>Roseimaritima</taxon>
    </lineage>
</organism>
<keyword evidence="6 7" id="KW-0472">Membrane</keyword>
<feature type="transmembrane region" description="Helical" evidence="7">
    <location>
        <begin position="34"/>
        <end position="59"/>
    </location>
</feature>
<feature type="transmembrane region" description="Helical" evidence="7">
    <location>
        <begin position="227"/>
        <end position="250"/>
    </location>
</feature>
<dbReference type="GO" id="GO:0005384">
    <property type="term" value="F:manganese ion transmembrane transporter activity"/>
    <property type="evidence" value="ECO:0007669"/>
    <property type="project" value="TreeGrafter"/>
</dbReference>
<dbReference type="NCBIfam" id="NF037982">
    <property type="entry name" value="Nramp_1"/>
    <property type="match status" value="1"/>
</dbReference>
<dbReference type="EMBL" id="CP042914">
    <property type="protein sequence ID" value="QEG38745.1"/>
    <property type="molecule type" value="Genomic_DNA"/>
</dbReference>